<dbReference type="AlphaFoldDB" id="A0AAQ5X306"/>
<dbReference type="FunFam" id="1.10.238.10:FF:000003">
    <property type="entry name" value="Calmodulin A"/>
    <property type="match status" value="1"/>
</dbReference>
<reference evidence="4" key="2">
    <citation type="submission" date="2025-08" db="UniProtKB">
        <authorList>
            <consortium name="Ensembl"/>
        </authorList>
    </citation>
    <scope>IDENTIFICATION</scope>
</reference>
<feature type="region of interest" description="Disordered" evidence="2">
    <location>
        <begin position="1"/>
        <end position="32"/>
    </location>
</feature>
<evidence type="ECO:0000313" key="5">
    <source>
        <dbReference type="Proteomes" id="UP001501940"/>
    </source>
</evidence>
<dbReference type="Proteomes" id="UP001501940">
    <property type="component" value="Chromosome 11"/>
</dbReference>
<dbReference type="GeneTree" id="ENSGT01030000234570"/>
<feature type="compositionally biased region" description="Basic and acidic residues" evidence="2">
    <location>
        <begin position="1"/>
        <end position="15"/>
    </location>
</feature>
<reference evidence="4" key="3">
    <citation type="submission" date="2025-09" db="UniProtKB">
        <authorList>
            <consortium name="Ensembl"/>
        </authorList>
    </citation>
    <scope>IDENTIFICATION</scope>
</reference>
<dbReference type="Ensembl" id="ENSAOCT00000045184.1">
    <property type="protein sequence ID" value="ENSAOCP00000034874.1"/>
    <property type="gene ID" value="ENSAOCG00000029388.1"/>
</dbReference>
<dbReference type="SUPFAM" id="SSF47473">
    <property type="entry name" value="EF-hand"/>
    <property type="match status" value="1"/>
</dbReference>
<protein>
    <recommendedName>
        <fullName evidence="3">EF-hand domain-containing protein</fullName>
    </recommendedName>
</protein>
<dbReference type="PANTHER" id="PTHR23048:SF10">
    <property type="entry name" value="MYOSIN, LIGHT CHAIN 1, ALKALI_ SKELETAL, FAST"/>
    <property type="match status" value="1"/>
</dbReference>
<dbReference type="InterPro" id="IPR002048">
    <property type="entry name" value="EF_hand_dom"/>
</dbReference>
<organism evidence="4 5">
    <name type="scientific">Amphiprion ocellaris</name>
    <name type="common">Clown anemonefish</name>
    <dbReference type="NCBI Taxonomy" id="80972"/>
    <lineage>
        <taxon>Eukaryota</taxon>
        <taxon>Metazoa</taxon>
        <taxon>Chordata</taxon>
        <taxon>Craniata</taxon>
        <taxon>Vertebrata</taxon>
        <taxon>Euteleostomi</taxon>
        <taxon>Actinopterygii</taxon>
        <taxon>Neopterygii</taxon>
        <taxon>Teleostei</taxon>
        <taxon>Neoteleostei</taxon>
        <taxon>Acanthomorphata</taxon>
        <taxon>Ovalentaria</taxon>
        <taxon>Pomacentridae</taxon>
        <taxon>Amphiprion</taxon>
    </lineage>
</organism>
<dbReference type="CDD" id="cd00051">
    <property type="entry name" value="EFh"/>
    <property type="match status" value="1"/>
</dbReference>
<sequence>MAPKKDPKAPAKKAEPAPAPAPAAPEPAPAPAAPAVDLSAVKVEFSADQIEDYREAFGLFDRVGDSKVAYNQIADIMRALGQNPTNKEVNKLLGNPTADDMVTKRVDFEGFLPMLQTIINSPNKEGNGTVMGAELRIVLSTLGEKMTEAEIDSLMAGQEDENGCVNYEAFVKHIMSV</sequence>
<dbReference type="InterPro" id="IPR050230">
    <property type="entry name" value="CALM/Myosin/TropC-like"/>
</dbReference>
<dbReference type="Gene3D" id="1.10.238.10">
    <property type="entry name" value="EF-hand"/>
    <property type="match status" value="2"/>
</dbReference>
<evidence type="ECO:0000256" key="1">
    <source>
        <dbReference type="ARBA" id="ARBA00022737"/>
    </source>
</evidence>
<keyword evidence="1" id="KW-0677">Repeat</keyword>
<dbReference type="GO" id="GO:0016460">
    <property type="term" value="C:myosin II complex"/>
    <property type="evidence" value="ECO:0007669"/>
    <property type="project" value="TreeGrafter"/>
</dbReference>
<feature type="compositionally biased region" description="Pro residues" evidence="2">
    <location>
        <begin position="17"/>
        <end position="32"/>
    </location>
</feature>
<proteinExistence type="predicted"/>
<accession>A0AAQ5X306</accession>
<evidence type="ECO:0000259" key="3">
    <source>
        <dbReference type="PROSITE" id="PS50222"/>
    </source>
</evidence>
<name>A0AAQ5X306_AMPOC</name>
<dbReference type="PANTHER" id="PTHR23048">
    <property type="entry name" value="MYOSIN LIGHT CHAIN 1, 3"/>
    <property type="match status" value="1"/>
</dbReference>
<dbReference type="InterPro" id="IPR011992">
    <property type="entry name" value="EF-hand-dom_pair"/>
</dbReference>
<feature type="domain" description="EF-hand" evidence="3">
    <location>
        <begin position="48"/>
        <end position="83"/>
    </location>
</feature>
<dbReference type="GO" id="GO:0005509">
    <property type="term" value="F:calcium ion binding"/>
    <property type="evidence" value="ECO:0007669"/>
    <property type="project" value="InterPro"/>
</dbReference>
<gene>
    <name evidence="4" type="primary">MYL1</name>
</gene>
<evidence type="ECO:0000313" key="4">
    <source>
        <dbReference type="Ensembl" id="ENSAOCP00000034874.1"/>
    </source>
</evidence>
<dbReference type="PROSITE" id="PS50222">
    <property type="entry name" value="EF_HAND_2"/>
    <property type="match status" value="1"/>
</dbReference>
<reference evidence="4 5" key="1">
    <citation type="submission" date="2022-01" db="EMBL/GenBank/DDBJ databases">
        <title>A chromosome-scale genome assembly of the false clownfish, Amphiprion ocellaris.</title>
        <authorList>
            <person name="Ryu T."/>
        </authorList>
    </citation>
    <scope>NUCLEOTIDE SEQUENCE [LARGE SCALE GENOMIC DNA]</scope>
</reference>
<evidence type="ECO:0000256" key="2">
    <source>
        <dbReference type="SAM" id="MobiDB-lite"/>
    </source>
</evidence>
<keyword evidence="5" id="KW-1185">Reference proteome</keyword>
<dbReference type="GO" id="GO:0043292">
    <property type="term" value="C:contractile muscle fiber"/>
    <property type="evidence" value="ECO:0007669"/>
    <property type="project" value="TreeGrafter"/>
</dbReference>